<reference evidence="1" key="1">
    <citation type="submission" date="2016-10" db="EMBL/GenBank/DDBJ databases">
        <title>Sequence of Gallionella enrichment culture.</title>
        <authorList>
            <person name="Poehlein A."/>
            <person name="Muehling M."/>
            <person name="Daniel R."/>
        </authorList>
    </citation>
    <scope>NUCLEOTIDE SEQUENCE</scope>
</reference>
<proteinExistence type="predicted"/>
<evidence type="ECO:0000313" key="1">
    <source>
        <dbReference type="EMBL" id="OIR05171.1"/>
    </source>
</evidence>
<dbReference type="PANTHER" id="PTHR42830:SF2">
    <property type="entry name" value="OSMC_OHR FAMILY PROTEIN"/>
    <property type="match status" value="1"/>
</dbReference>
<dbReference type="Pfam" id="PF02566">
    <property type="entry name" value="OsmC"/>
    <property type="match status" value="1"/>
</dbReference>
<accession>A0A1J5SB42</accession>
<dbReference type="SUPFAM" id="SSF82784">
    <property type="entry name" value="OsmC-like"/>
    <property type="match status" value="1"/>
</dbReference>
<dbReference type="Gene3D" id="3.30.300.20">
    <property type="match status" value="1"/>
</dbReference>
<gene>
    <name evidence="1" type="ORF">GALL_127290</name>
</gene>
<organism evidence="1">
    <name type="scientific">mine drainage metagenome</name>
    <dbReference type="NCBI Taxonomy" id="410659"/>
    <lineage>
        <taxon>unclassified sequences</taxon>
        <taxon>metagenomes</taxon>
        <taxon>ecological metagenomes</taxon>
    </lineage>
</organism>
<name>A0A1J5SB42_9ZZZZ</name>
<sequence length="161" mass="17496">MKIHTYNLIVRWTGNTGDGTRSYRGYRRDHVVQAAGKPSLACSSDPSFFGDPSRYNPEELLVSSLSGCHMLWYLHLCAVNGVTVSAYTDEASGTMEEGPDGAGQFTRVVLRPRVTILEAGATAKAGTLHEQAHQFCVIARSVRFPVEVEPTIEVASPQTPA</sequence>
<dbReference type="InterPro" id="IPR015946">
    <property type="entry name" value="KH_dom-like_a/b"/>
</dbReference>
<comment type="caution">
    <text evidence="1">The sequence shown here is derived from an EMBL/GenBank/DDBJ whole genome shotgun (WGS) entry which is preliminary data.</text>
</comment>
<dbReference type="EMBL" id="MLJW01000052">
    <property type="protein sequence ID" value="OIR05171.1"/>
    <property type="molecule type" value="Genomic_DNA"/>
</dbReference>
<dbReference type="InterPro" id="IPR052707">
    <property type="entry name" value="OsmC_Ohr_Peroxiredoxin"/>
</dbReference>
<dbReference type="PANTHER" id="PTHR42830">
    <property type="entry name" value="OSMOTICALLY INDUCIBLE FAMILY PROTEIN"/>
    <property type="match status" value="1"/>
</dbReference>
<dbReference type="InterPro" id="IPR003718">
    <property type="entry name" value="OsmC/Ohr_fam"/>
</dbReference>
<protein>
    <submittedName>
        <fullName evidence="1">OsmC-like protein</fullName>
    </submittedName>
</protein>
<dbReference type="InterPro" id="IPR036102">
    <property type="entry name" value="OsmC/Ohrsf"/>
</dbReference>
<dbReference type="AlphaFoldDB" id="A0A1J5SB42"/>